<dbReference type="PROSITE" id="PS51318">
    <property type="entry name" value="TAT"/>
    <property type="match status" value="1"/>
</dbReference>
<evidence type="ECO:0000313" key="4">
    <source>
        <dbReference type="Proteomes" id="UP001499884"/>
    </source>
</evidence>
<dbReference type="Proteomes" id="UP001499884">
    <property type="component" value="Unassembled WGS sequence"/>
</dbReference>
<protein>
    <recommendedName>
        <fullName evidence="2">DUF4232 domain-containing protein</fullName>
    </recommendedName>
</protein>
<feature type="domain" description="DUF4232" evidence="2">
    <location>
        <begin position="48"/>
        <end position="175"/>
    </location>
</feature>
<dbReference type="Pfam" id="PF14016">
    <property type="entry name" value="DUF4232"/>
    <property type="match status" value="1"/>
</dbReference>
<feature type="chain" id="PRO_5047478976" description="DUF4232 domain-containing protein" evidence="1">
    <location>
        <begin position="31"/>
        <end position="183"/>
    </location>
</feature>
<keyword evidence="4" id="KW-1185">Reference proteome</keyword>
<evidence type="ECO:0000256" key="1">
    <source>
        <dbReference type="SAM" id="SignalP"/>
    </source>
</evidence>
<feature type="signal peptide" evidence="1">
    <location>
        <begin position="1"/>
        <end position="30"/>
    </location>
</feature>
<comment type="caution">
    <text evidence="3">The sequence shown here is derived from an EMBL/GenBank/DDBJ whole genome shotgun (WGS) entry which is preliminary data.</text>
</comment>
<reference evidence="4" key="1">
    <citation type="journal article" date="2019" name="Int. J. Syst. Evol. Microbiol.">
        <title>The Global Catalogue of Microorganisms (GCM) 10K type strain sequencing project: providing services to taxonomists for standard genome sequencing and annotation.</title>
        <authorList>
            <consortium name="The Broad Institute Genomics Platform"/>
            <consortium name="The Broad Institute Genome Sequencing Center for Infectious Disease"/>
            <person name="Wu L."/>
            <person name="Ma J."/>
        </authorList>
    </citation>
    <scope>NUCLEOTIDE SEQUENCE [LARGE SCALE GENOMIC DNA]</scope>
    <source>
        <strain evidence="4">JCM 30846</strain>
    </source>
</reference>
<gene>
    <name evidence="3" type="ORF">GCM10023082_36870</name>
</gene>
<dbReference type="InterPro" id="IPR006311">
    <property type="entry name" value="TAT_signal"/>
</dbReference>
<name>A0ABP7FCM9_9ACTN</name>
<dbReference type="EMBL" id="BAABEP010000025">
    <property type="protein sequence ID" value="GAA3736393.1"/>
    <property type="molecule type" value="Genomic_DNA"/>
</dbReference>
<organism evidence="3 4">
    <name type="scientific">Streptomyces tremellae</name>
    <dbReference type="NCBI Taxonomy" id="1124239"/>
    <lineage>
        <taxon>Bacteria</taxon>
        <taxon>Bacillati</taxon>
        <taxon>Actinomycetota</taxon>
        <taxon>Actinomycetes</taxon>
        <taxon>Kitasatosporales</taxon>
        <taxon>Streptomycetaceae</taxon>
        <taxon>Streptomyces</taxon>
    </lineage>
</organism>
<accession>A0ABP7FCM9</accession>
<keyword evidence="1" id="KW-0732">Signal</keyword>
<dbReference type="InterPro" id="IPR025326">
    <property type="entry name" value="DUF4232"/>
</dbReference>
<proteinExistence type="predicted"/>
<evidence type="ECO:0000313" key="3">
    <source>
        <dbReference type="EMBL" id="GAA3736393.1"/>
    </source>
</evidence>
<sequence>MRKMRNTRRTGRTAAAAAAGALLLAGTAAATASATPGAAPAGPRTPTCRTADLSAKLMQPLAGGMNHAGSTLQLTNTSHRTCALRGYPGLGLEGPGHRALPTRTEWGPTWYADTPAVRTLILPPGRRAQSVLSWTHTDSADTAAYLEITPPAATTHLTVPFNQRVDGGVLQVTALSIDVPLRG</sequence>
<evidence type="ECO:0000259" key="2">
    <source>
        <dbReference type="Pfam" id="PF14016"/>
    </source>
</evidence>